<dbReference type="InterPro" id="IPR016181">
    <property type="entry name" value="Acyl_CoA_acyltransferase"/>
</dbReference>
<protein>
    <submittedName>
        <fullName evidence="2">GNAT family N-acetyltransferase</fullName>
    </submittedName>
</protein>
<reference evidence="3" key="1">
    <citation type="submission" date="2019-07" db="EMBL/GenBank/DDBJ databases">
        <title>Shewanella sp. YLB-08 draft genomic sequence.</title>
        <authorList>
            <person name="Yu L."/>
        </authorList>
    </citation>
    <scope>NUCLEOTIDE SEQUENCE [LARGE SCALE GENOMIC DNA]</scope>
    <source>
        <strain evidence="3">JCM 20706</strain>
    </source>
</reference>
<organism evidence="2 3">
    <name type="scientific">Shewanella hanedai</name>
    <name type="common">Alteromonas hanedai</name>
    <dbReference type="NCBI Taxonomy" id="25"/>
    <lineage>
        <taxon>Bacteria</taxon>
        <taxon>Pseudomonadati</taxon>
        <taxon>Pseudomonadota</taxon>
        <taxon>Gammaproteobacteria</taxon>
        <taxon>Alteromonadales</taxon>
        <taxon>Shewanellaceae</taxon>
        <taxon>Shewanella</taxon>
    </lineage>
</organism>
<dbReference type="PANTHER" id="PTHR13538">
    <property type="entry name" value="N-ACETYLTRANSFERASE 6"/>
    <property type="match status" value="1"/>
</dbReference>
<keyword evidence="2" id="KW-0808">Transferase</keyword>
<dbReference type="PROSITE" id="PS51186">
    <property type="entry name" value="GNAT"/>
    <property type="match status" value="1"/>
</dbReference>
<proteinExistence type="predicted"/>
<evidence type="ECO:0000313" key="3">
    <source>
        <dbReference type="Proteomes" id="UP000318126"/>
    </source>
</evidence>
<gene>
    <name evidence="2" type="ORF">FN961_17090</name>
</gene>
<comment type="caution">
    <text evidence="2">The sequence shown here is derived from an EMBL/GenBank/DDBJ whole genome shotgun (WGS) entry which is preliminary data.</text>
</comment>
<dbReference type="GO" id="GO:0005737">
    <property type="term" value="C:cytoplasm"/>
    <property type="evidence" value="ECO:0007669"/>
    <property type="project" value="TreeGrafter"/>
</dbReference>
<keyword evidence="3" id="KW-1185">Reference proteome</keyword>
<dbReference type="OrthoDB" id="7678938at2"/>
<dbReference type="RefSeq" id="WP_144041391.1">
    <property type="nucleotide sequence ID" value="NZ_BMPL01000019.1"/>
</dbReference>
<dbReference type="InterPro" id="IPR039840">
    <property type="entry name" value="NAA80"/>
</dbReference>
<sequence length="165" mass="18581">MDINLLHDKPDFIPQIANWYNNQWGDIDDGAGLQNRDTAALAIKLADYLNIDTVPLMLVATKNRELVAAAQLRFQENKTYPENSHWLGGVYVSESHRGNGTARTLIESILSKAKQLGIQQLYLQTEDLSGGLYKKMGWQAVEEVKYCGVHVLIMQLDLIPINIRS</sequence>
<dbReference type="GO" id="GO:0008080">
    <property type="term" value="F:N-acetyltransferase activity"/>
    <property type="evidence" value="ECO:0007669"/>
    <property type="project" value="InterPro"/>
</dbReference>
<dbReference type="EMBL" id="VKGK01000022">
    <property type="protein sequence ID" value="TRY13168.1"/>
    <property type="molecule type" value="Genomic_DNA"/>
</dbReference>
<name>A0A553JL42_SHEHA</name>
<dbReference type="AlphaFoldDB" id="A0A553JL42"/>
<accession>A0A553JL42</accession>
<feature type="domain" description="N-acetyltransferase" evidence="1">
    <location>
        <begin position="3"/>
        <end position="159"/>
    </location>
</feature>
<dbReference type="GO" id="GO:1905502">
    <property type="term" value="F:acetyl-CoA binding"/>
    <property type="evidence" value="ECO:0007669"/>
    <property type="project" value="TreeGrafter"/>
</dbReference>
<evidence type="ECO:0000259" key="1">
    <source>
        <dbReference type="PROSITE" id="PS51186"/>
    </source>
</evidence>
<dbReference type="Proteomes" id="UP000318126">
    <property type="component" value="Unassembled WGS sequence"/>
</dbReference>
<evidence type="ECO:0000313" key="2">
    <source>
        <dbReference type="EMBL" id="TRY13168.1"/>
    </source>
</evidence>
<dbReference type="CDD" id="cd04301">
    <property type="entry name" value="NAT_SF"/>
    <property type="match status" value="1"/>
</dbReference>
<dbReference type="SUPFAM" id="SSF55729">
    <property type="entry name" value="Acyl-CoA N-acyltransferases (Nat)"/>
    <property type="match status" value="1"/>
</dbReference>
<dbReference type="Pfam" id="PF00583">
    <property type="entry name" value="Acetyltransf_1"/>
    <property type="match status" value="1"/>
</dbReference>
<dbReference type="Gene3D" id="3.40.630.30">
    <property type="match status" value="1"/>
</dbReference>
<dbReference type="PANTHER" id="PTHR13538:SF4">
    <property type="entry name" value="N-ALPHA-ACETYLTRANSFERASE 80"/>
    <property type="match status" value="1"/>
</dbReference>
<dbReference type="InterPro" id="IPR000182">
    <property type="entry name" value="GNAT_dom"/>
</dbReference>